<organism evidence="6 7">
    <name type="scientific">Caenorhabditis tropicalis</name>
    <dbReference type="NCBI Taxonomy" id="1561998"/>
    <lineage>
        <taxon>Eukaryota</taxon>
        <taxon>Metazoa</taxon>
        <taxon>Ecdysozoa</taxon>
        <taxon>Nematoda</taxon>
        <taxon>Chromadorea</taxon>
        <taxon>Rhabditida</taxon>
        <taxon>Rhabditina</taxon>
        <taxon>Rhabditomorpha</taxon>
        <taxon>Rhabditoidea</taxon>
        <taxon>Rhabditidae</taxon>
        <taxon>Peloderinae</taxon>
        <taxon>Caenorhabditis</taxon>
    </lineage>
</organism>
<protein>
    <submittedName>
        <fullName evidence="7">G_PROTEIN_RECEP_F1_2 domain-containing protein</fullName>
    </submittedName>
</protein>
<evidence type="ECO:0000256" key="2">
    <source>
        <dbReference type="ARBA" id="ARBA00022692"/>
    </source>
</evidence>
<evidence type="ECO:0000256" key="4">
    <source>
        <dbReference type="ARBA" id="ARBA00023136"/>
    </source>
</evidence>
<feature type="transmembrane region" description="Helical" evidence="5">
    <location>
        <begin position="199"/>
        <end position="221"/>
    </location>
</feature>
<feature type="transmembrane region" description="Helical" evidence="5">
    <location>
        <begin position="122"/>
        <end position="141"/>
    </location>
</feature>
<keyword evidence="2 5" id="KW-0812">Transmembrane</keyword>
<name>A0A1I7U5L4_9PELO</name>
<dbReference type="WBParaSite" id="Csp11.Scaffold629.g15087.t1">
    <property type="protein sequence ID" value="Csp11.Scaffold629.g15087.t1"/>
    <property type="gene ID" value="Csp11.Scaffold629.g15087"/>
</dbReference>
<dbReference type="PANTHER" id="PTHR31357">
    <property type="entry name" value="SERPENTINE RECEPTOR CLASS ALPHA-10"/>
    <property type="match status" value="1"/>
</dbReference>
<dbReference type="InterPro" id="IPR051080">
    <property type="entry name" value="Nematode_rcpt-like_serp_alpha"/>
</dbReference>
<comment type="subcellular location">
    <subcellularLocation>
        <location evidence="1">Membrane</location>
        <topology evidence="1">Multi-pass membrane protein</topology>
    </subcellularLocation>
</comment>
<keyword evidence="4 5" id="KW-0472">Membrane</keyword>
<evidence type="ECO:0000313" key="6">
    <source>
        <dbReference type="Proteomes" id="UP000095282"/>
    </source>
</evidence>
<dbReference type="GO" id="GO:0004984">
    <property type="term" value="F:olfactory receptor activity"/>
    <property type="evidence" value="ECO:0007669"/>
    <property type="project" value="TreeGrafter"/>
</dbReference>
<dbReference type="GO" id="GO:0016020">
    <property type="term" value="C:membrane"/>
    <property type="evidence" value="ECO:0007669"/>
    <property type="project" value="UniProtKB-SubCell"/>
</dbReference>
<dbReference type="PANTHER" id="PTHR31357:SF4">
    <property type="entry name" value="SERPENTINE RECEPTOR CLASS ALPHA-34"/>
    <property type="match status" value="1"/>
</dbReference>
<evidence type="ECO:0000256" key="1">
    <source>
        <dbReference type="ARBA" id="ARBA00004141"/>
    </source>
</evidence>
<evidence type="ECO:0000313" key="7">
    <source>
        <dbReference type="WBParaSite" id="Csp11.Scaffold629.g15087.t1"/>
    </source>
</evidence>
<feature type="transmembrane region" description="Helical" evidence="5">
    <location>
        <begin position="242"/>
        <end position="262"/>
    </location>
</feature>
<sequence length="355" mass="41059">MNSTTTDTHHGIPQCASDLQMYQRNSWLFKTNVISNTVIAVVTLVLSVKTFRMMKKKPVFSVSTSFLIQLLIVVVNVHEFIYAFIQLWSIYRAFVYWNDPCRIMFNEYECFDYYIANIGSRLLMLFSLCAVTIDRILSIWLPRLPSNKKRGGALFLVGVVLAAILCRCMTDDGPNDNIQSNCYQRMGRNIDELKQQISMYLYVIIACFLLNLYALGHSWWLNKKQKRFNINEQVEKQIEENSALAIIIIVFFQLICLATYSFSVNSLIDHVAMFDPKLTGNLVLWCYTYPYACVSLPIGILIATGRITTQRRERISLLTETNQGENQRDHFKKLSGAWNNEFEMKQTHKVAVKID</sequence>
<evidence type="ECO:0000256" key="5">
    <source>
        <dbReference type="SAM" id="Phobius"/>
    </source>
</evidence>
<feature type="transmembrane region" description="Helical" evidence="5">
    <location>
        <begin position="60"/>
        <end position="85"/>
    </location>
</feature>
<feature type="transmembrane region" description="Helical" evidence="5">
    <location>
        <begin position="27"/>
        <end position="48"/>
    </location>
</feature>
<feature type="transmembrane region" description="Helical" evidence="5">
    <location>
        <begin position="153"/>
        <end position="170"/>
    </location>
</feature>
<dbReference type="Pfam" id="PF02117">
    <property type="entry name" value="7TM_GPCR_Sra"/>
    <property type="match status" value="1"/>
</dbReference>
<evidence type="ECO:0000256" key="3">
    <source>
        <dbReference type="ARBA" id="ARBA00022989"/>
    </source>
</evidence>
<dbReference type="eggNOG" id="ENOG502THGW">
    <property type="taxonomic scope" value="Eukaryota"/>
</dbReference>
<proteinExistence type="predicted"/>
<keyword evidence="6" id="KW-1185">Reference proteome</keyword>
<dbReference type="Proteomes" id="UP000095282">
    <property type="component" value="Unplaced"/>
</dbReference>
<dbReference type="PRINTS" id="PR00697">
    <property type="entry name" value="TMPROTEINSRA"/>
</dbReference>
<accession>A0A1I7U5L4</accession>
<keyword evidence="3 5" id="KW-1133">Transmembrane helix</keyword>
<dbReference type="GO" id="GO:0004930">
    <property type="term" value="F:G protein-coupled receptor activity"/>
    <property type="evidence" value="ECO:0007669"/>
    <property type="project" value="InterPro"/>
</dbReference>
<reference evidence="7" key="1">
    <citation type="submission" date="2016-11" db="UniProtKB">
        <authorList>
            <consortium name="WormBaseParasite"/>
        </authorList>
    </citation>
    <scope>IDENTIFICATION</scope>
</reference>
<dbReference type="InterPro" id="IPR000344">
    <property type="entry name" value="7TM_GPCR_serpentine_rcpt_Sra"/>
</dbReference>
<feature type="transmembrane region" description="Helical" evidence="5">
    <location>
        <begin position="282"/>
        <end position="304"/>
    </location>
</feature>
<dbReference type="AlphaFoldDB" id="A0A1I7U5L4"/>